<reference evidence="3" key="1">
    <citation type="submission" date="2015-12" db="EMBL/GenBank/DDBJ databases">
        <title>Update maize B73 reference genome by single molecule sequencing technologies.</title>
        <authorList>
            <consortium name="Maize Genome Sequencing Project"/>
            <person name="Ware D."/>
        </authorList>
    </citation>
    <scope>NUCLEOTIDE SEQUENCE [LARGE SCALE GENOMIC DNA]</scope>
    <source>
        <strain evidence="3">cv. B73</strain>
    </source>
</reference>
<evidence type="ECO:0000313" key="3">
    <source>
        <dbReference type="Proteomes" id="UP000007305"/>
    </source>
</evidence>
<dbReference type="Proteomes" id="UP000007305">
    <property type="component" value="Chromosome 2"/>
</dbReference>
<feature type="region of interest" description="Disordered" evidence="1">
    <location>
        <begin position="95"/>
        <end position="114"/>
    </location>
</feature>
<dbReference type="AlphaFoldDB" id="A0A804MKQ5"/>
<organism evidence="2 3">
    <name type="scientific">Zea mays</name>
    <name type="common">Maize</name>
    <dbReference type="NCBI Taxonomy" id="4577"/>
    <lineage>
        <taxon>Eukaryota</taxon>
        <taxon>Viridiplantae</taxon>
        <taxon>Streptophyta</taxon>
        <taxon>Embryophyta</taxon>
        <taxon>Tracheophyta</taxon>
        <taxon>Spermatophyta</taxon>
        <taxon>Magnoliopsida</taxon>
        <taxon>Liliopsida</taxon>
        <taxon>Poales</taxon>
        <taxon>Poaceae</taxon>
        <taxon>PACMAD clade</taxon>
        <taxon>Panicoideae</taxon>
        <taxon>Andropogonodae</taxon>
        <taxon>Andropogoneae</taxon>
        <taxon>Tripsacinae</taxon>
        <taxon>Zea</taxon>
    </lineage>
</organism>
<dbReference type="InParanoid" id="A0A804MKQ5"/>
<proteinExistence type="predicted"/>
<dbReference type="EnsemblPlants" id="Zm00001eb093790_T001">
    <property type="protein sequence ID" value="Zm00001eb093790_P001"/>
    <property type="gene ID" value="Zm00001eb093790"/>
</dbReference>
<reference evidence="2" key="2">
    <citation type="submission" date="2019-07" db="EMBL/GenBank/DDBJ databases">
        <authorList>
            <person name="Seetharam A."/>
            <person name="Woodhouse M."/>
            <person name="Cannon E."/>
        </authorList>
    </citation>
    <scope>NUCLEOTIDE SEQUENCE [LARGE SCALE GENOMIC DNA]</scope>
    <source>
        <strain evidence="2">cv. B73</strain>
    </source>
</reference>
<keyword evidence="3" id="KW-1185">Reference proteome</keyword>
<dbReference type="Gramene" id="Zm00001eb093790_T001">
    <property type="protein sequence ID" value="Zm00001eb093790_P001"/>
    <property type="gene ID" value="Zm00001eb093790"/>
</dbReference>
<evidence type="ECO:0000313" key="2">
    <source>
        <dbReference type="EnsemblPlants" id="Zm00001eb093790_P001"/>
    </source>
</evidence>
<sequence length="114" mass="11911">MLLSSSSSRCHFDETTSTLLDAAEAPCASCLFVSLAGSTQDAFGLLVLLLVRAREGASSATATTVQQLEDFSSRSVASAAPAQSLADFCKDSSSSVQLHHWSPRSPAPQRCSST</sequence>
<protein>
    <submittedName>
        <fullName evidence="2">Uncharacterized protein</fullName>
    </submittedName>
</protein>
<accession>A0A804MKQ5</accession>
<name>A0A804MKQ5_MAIZE</name>
<evidence type="ECO:0000256" key="1">
    <source>
        <dbReference type="SAM" id="MobiDB-lite"/>
    </source>
</evidence>
<reference evidence="2" key="3">
    <citation type="submission" date="2021-05" db="UniProtKB">
        <authorList>
            <consortium name="EnsemblPlants"/>
        </authorList>
    </citation>
    <scope>IDENTIFICATION</scope>
    <source>
        <strain evidence="2">cv. B73</strain>
    </source>
</reference>